<keyword evidence="4 13" id="KW-0862">Zinc</keyword>
<dbReference type="PRINTS" id="PR00047">
    <property type="entry name" value="STROIDFINGER"/>
</dbReference>
<protein>
    <recommendedName>
        <fullName evidence="11">Probable nuclear hormone receptor HR3</fullName>
    </recommendedName>
    <alternativeName>
        <fullName evidence="12">Nuclear receptor subfamily 1 group F member 4</fullName>
    </alternativeName>
</protein>
<keyword evidence="3 13" id="KW-0863">Zinc-finger</keyword>
<dbReference type="InterPro" id="IPR001628">
    <property type="entry name" value="Znf_hrmn_rcpt"/>
</dbReference>
<evidence type="ECO:0000256" key="1">
    <source>
        <dbReference type="ARBA" id="ARBA00004123"/>
    </source>
</evidence>
<feature type="compositionally biased region" description="Polar residues" evidence="14">
    <location>
        <begin position="69"/>
        <end position="87"/>
    </location>
</feature>
<keyword evidence="8 13" id="KW-0675">Receptor</keyword>
<evidence type="ECO:0000256" key="11">
    <source>
        <dbReference type="ARBA" id="ARBA00072676"/>
    </source>
</evidence>
<dbReference type="VEuPathDB" id="VectorBase:LLOJ003472"/>
<dbReference type="InterPro" id="IPR000536">
    <property type="entry name" value="Nucl_hrmn_rcpt_lig-bd"/>
</dbReference>
<feature type="domain" description="Nuclear receptor" evidence="15">
    <location>
        <begin position="138"/>
        <end position="213"/>
    </location>
</feature>
<evidence type="ECO:0000313" key="17">
    <source>
        <dbReference type="EnsemblMetazoa" id="LLOJ003472-PA"/>
    </source>
</evidence>
<dbReference type="EMBL" id="AJWK01011097">
    <property type="status" value="NOT_ANNOTATED_CDS"/>
    <property type="molecule type" value="Genomic_DNA"/>
</dbReference>
<dbReference type="Gene3D" id="3.30.50.10">
    <property type="entry name" value="Erythroid Transcription Factor GATA-1, subunit A"/>
    <property type="match status" value="1"/>
</dbReference>
<comment type="function">
    <text evidence="10">Putative receptor whose ligand is not yet known.</text>
</comment>
<evidence type="ECO:0000256" key="9">
    <source>
        <dbReference type="ARBA" id="ARBA00023242"/>
    </source>
</evidence>
<evidence type="ECO:0000259" key="15">
    <source>
        <dbReference type="PROSITE" id="PS51030"/>
    </source>
</evidence>
<comment type="similarity">
    <text evidence="13">Belongs to the nuclear hormone receptor family.</text>
</comment>
<keyword evidence="5 13" id="KW-0805">Transcription regulation</keyword>
<dbReference type="Pfam" id="PF00104">
    <property type="entry name" value="Hormone_recep"/>
    <property type="match status" value="1"/>
</dbReference>
<dbReference type="VEuPathDB" id="VectorBase:LLONM1_011941"/>
<proteinExistence type="inferred from homology"/>
<dbReference type="Gene3D" id="1.10.565.10">
    <property type="entry name" value="Retinoid X Receptor"/>
    <property type="match status" value="1"/>
</dbReference>
<keyword evidence="9 13" id="KW-0539">Nucleus</keyword>
<dbReference type="AlphaFoldDB" id="A0A1B0CGH1"/>
<evidence type="ECO:0000256" key="8">
    <source>
        <dbReference type="ARBA" id="ARBA00023170"/>
    </source>
</evidence>
<dbReference type="Pfam" id="PF00105">
    <property type="entry name" value="zf-C4"/>
    <property type="match status" value="1"/>
</dbReference>
<dbReference type="InterPro" id="IPR013088">
    <property type="entry name" value="Znf_NHR/GATA"/>
</dbReference>
<name>A0A1B0CGH1_LUTLO</name>
<feature type="region of interest" description="Disordered" evidence="14">
    <location>
        <begin position="53"/>
        <end position="107"/>
    </location>
</feature>
<dbReference type="PROSITE" id="PS51030">
    <property type="entry name" value="NUCLEAR_REC_DBD_2"/>
    <property type="match status" value="1"/>
</dbReference>
<reference evidence="17" key="1">
    <citation type="submission" date="2020-05" db="UniProtKB">
        <authorList>
            <consortium name="EnsemblMetazoa"/>
        </authorList>
    </citation>
    <scope>IDENTIFICATION</scope>
    <source>
        <strain evidence="17">Jacobina</strain>
    </source>
</reference>
<evidence type="ECO:0000256" key="4">
    <source>
        <dbReference type="ARBA" id="ARBA00022833"/>
    </source>
</evidence>
<evidence type="ECO:0000256" key="12">
    <source>
        <dbReference type="ARBA" id="ARBA00077334"/>
    </source>
</evidence>
<dbReference type="SMART" id="SM00399">
    <property type="entry name" value="ZnF_C4"/>
    <property type="match status" value="1"/>
</dbReference>
<evidence type="ECO:0000256" key="3">
    <source>
        <dbReference type="ARBA" id="ARBA00022771"/>
    </source>
</evidence>
<accession>A0A1B0CGH1</accession>
<evidence type="ECO:0000313" key="18">
    <source>
        <dbReference type="Proteomes" id="UP000092461"/>
    </source>
</evidence>
<dbReference type="GO" id="GO:0008270">
    <property type="term" value="F:zinc ion binding"/>
    <property type="evidence" value="ECO:0007669"/>
    <property type="project" value="UniProtKB-KW"/>
</dbReference>
<dbReference type="FunFam" id="3.30.50.10:FF:000003">
    <property type="entry name" value="Nuclear orphan receptor ROR-beta"/>
    <property type="match status" value="1"/>
</dbReference>
<dbReference type="GO" id="GO:0003700">
    <property type="term" value="F:DNA-binding transcription factor activity"/>
    <property type="evidence" value="ECO:0007669"/>
    <property type="project" value="InterPro"/>
</dbReference>
<dbReference type="PANTHER" id="PTHR45805:SF10">
    <property type="entry name" value="ECDYSONE-INDUCED PROTEIN 78C"/>
    <property type="match status" value="1"/>
</dbReference>
<dbReference type="EnsemblMetazoa" id="LLOJ003472-RA">
    <property type="protein sequence ID" value="LLOJ003472-PA"/>
    <property type="gene ID" value="LLOJ003472"/>
</dbReference>
<keyword evidence="6 13" id="KW-0238">DNA-binding</keyword>
<dbReference type="SUPFAM" id="SSF48508">
    <property type="entry name" value="Nuclear receptor ligand-binding domain"/>
    <property type="match status" value="1"/>
</dbReference>
<dbReference type="SMART" id="SM00430">
    <property type="entry name" value="HOLI"/>
    <property type="match status" value="1"/>
</dbReference>
<dbReference type="PROSITE" id="PS00031">
    <property type="entry name" value="NUCLEAR_REC_DBD_1"/>
    <property type="match status" value="1"/>
</dbReference>
<comment type="subcellular location">
    <subcellularLocation>
        <location evidence="1 13">Nucleus</location>
    </subcellularLocation>
</comment>
<evidence type="ECO:0000259" key="16">
    <source>
        <dbReference type="PROSITE" id="PS51843"/>
    </source>
</evidence>
<evidence type="ECO:0000256" key="13">
    <source>
        <dbReference type="RuleBase" id="RU004334"/>
    </source>
</evidence>
<evidence type="ECO:0000256" key="7">
    <source>
        <dbReference type="ARBA" id="ARBA00023163"/>
    </source>
</evidence>
<evidence type="ECO:0000256" key="5">
    <source>
        <dbReference type="ARBA" id="ARBA00023015"/>
    </source>
</evidence>
<dbReference type="GO" id="GO:0043565">
    <property type="term" value="F:sequence-specific DNA binding"/>
    <property type="evidence" value="ECO:0007669"/>
    <property type="project" value="InterPro"/>
</dbReference>
<feature type="domain" description="NR LBD" evidence="16">
    <location>
        <begin position="291"/>
        <end position="522"/>
    </location>
</feature>
<dbReference type="PROSITE" id="PS51843">
    <property type="entry name" value="NR_LBD"/>
    <property type="match status" value="1"/>
</dbReference>
<keyword evidence="18" id="KW-1185">Reference proteome</keyword>
<dbReference type="CDD" id="cd07165">
    <property type="entry name" value="NR_DBD_DmE78_like"/>
    <property type="match status" value="1"/>
</dbReference>
<feature type="region of interest" description="Disordered" evidence="14">
    <location>
        <begin position="213"/>
        <end position="242"/>
    </location>
</feature>
<dbReference type="GO" id="GO:0005634">
    <property type="term" value="C:nucleus"/>
    <property type="evidence" value="ECO:0007669"/>
    <property type="project" value="UniProtKB-SubCell"/>
</dbReference>
<dbReference type="SUPFAM" id="SSF57716">
    <property type="entry name" value="Glucocorticoid receptor-like (DNA-binding domain)"/>
    <property type="match status" value="1"/>
</dbReference>
<organism evidence="17 18">
    <name type="scientific">Lutzomyia longipalpis</name>
    <name type="common">Sand fly</name>
    <dbReference type="NCBI Taxonomy" id="7200"/>
    <lineage>
        <taxon>Eukaryota</taxon>
        <taxon>Metazoa</taxon>
        <taxon>Ecdysozoa</taxon>
        <taxon>Arthropoda</taxon>
        <taxon>Hexapoda</taxon>
        <taxon>Insecta</taxon>
        <taxon>Pterygota</taxon>
        <taxon>Neoptera</taxon>
        <taxon>Endopterygota</taxon>
        <taxon>Diptera</taxon>
        <taxon>Nematocera</taxon>
        <taxon>Psychodoidea</taxon>
        <taxon>Psychodidae</taxon>
        <taxon>Lutzomyia</taxon>
        <taxon>Lutzomyia</taxon>
    </lineage>
</organism>
<keyword evidence="7 13" id="KW-0804">Transcription</keyword>
<evidence type="ECO:0000256" key="10">
    <source>
        <dbReference type="ARBA" id="ARBA00055215"/>
    </source>
</evidence>
<dbReference type="Proteomes" id="UP000092461">
    <property type="component" value="Unassembled WGS sequence"/>
</dbReference>
<dbReference type="PANTHER" id="PTHR45805">
    <property type="entry name" value="NUCLEAR HORMONE RECEPTOR HR3-RELATED"/>
    <property type="match status" value="1"/>
</dbReference>
<evidence type="ECO:0000256" key="14">
    <source>
        <dbReference type="SAM" id="MobiDB-lite"/>
    </source>
</evidence>
<feature type="compositionally biased region" description="Low complexity" evidence="14">
    <location>
        <begin position="227"/>
        <end position="241"/>
    </location>
</feature>
<dbReference type="FunFam" id="1.10.565.10:FF:000044">
    <property type="entry name" value="Ecdysone-induced protein 78C, isoform D"/>
    <property type="match status" value="1"/>
</dbReference>
<feature type="compositionally biased region" description="Low complexity" evidence="14">
    <location>
        <begin position="53"/>
        <end position="68"/>
    </location>
</feature>
<evidence type="ECO:0000256" key="2">
    <source>
        <dbReference type="ARBA" id="ARBA00022723"/>
    </source>
</evidence>
<dbReference type="InterPro" id="IPR001723">
    <property type="entry name" value="Nuclear_hrmn_rcpt"/>
</dbReference>
<evidence type="ECO:0000256" key="6">
    <source>
        <dbReference type="ARBA" id="ARBA00023125"/>
    </source>
</evidence>
<dbReference type="InterPro" id="IPR035500">
    <property type="entry name" value="NHR-like_dom_sf"/>
</dbReference>
<keyword evidence="2 13" id="KW-0479">Metal-binding</keyword>
<sequence>MDVFKIKSSNGGFDGTLVDILETEDVPEISFDANSVLNLEFFDSTDFSEGCATSTSATTSADADPSDAFTGTTFGSPDSVESASVESPPTIGKCPPPTADDSSFVVRNDPPIATGSGKKDCGGFFVADSSKDAVVKSFIPCKICGDKASGYHYGVTSCEGCKGFFRRSIQKQIEYRCLRDGKCLVIRLNRNRCQFCRFKKCLSVGMSRDSVRYGRVPKKPRDSPRLSSEGSSTVSSSSSGGPLHMVESTVVASSSQLASIVTDIEGSNSDELSVQDIINLVSHAHSAFCTYTDDLLKNLNRKPVASLFQRGKEDFQVKDPLEKHRIWLWQQYANRVTPSVQQVVEFAKRIPEFCDFTQDDQLILIKLGFFEVWLNHIAKTTTESTMTFDDGYYFTKQQLEIMYDLDYANSFFTFSNVLNNYLLSDQEIGLFSALILLAVDRPGIVEPRAISRTRDRLSEALRMQIMQSRPDEAASMKLIVELNDKIGELRTLSAKHCVHLNWIKTNWSIMRLPPLFAEIFDIPKCEEDLQ</sequence>
<dbReference type="PRINTS" id="PR00398">
    <property type="entry name" value="STRDHORMONER"/>
</dbReference>